<dbReference type="InParanoid" id="A0A0D0D6J0"/>
<evidence type="ECO:0000313" key="3">
    <source>
        <dbReference type="Proteomes" id="UP000054538"/>
    </source>
</evidence>
<reference evidence="3" key="2">
    <citation type="submission" date="2015-01" db="EMBL/GenBank/DDBJ databases">
        <title>Evolutionary Origins and Diversification of the Mycorrhizal Mutualists.</title>
        <authorList>
            <consortium name="DOE Joint Genome Institute"/>
            <consortium name="Mycorrhizal Genomics Consortium"/>
            <person name="Kohler A."/>
            <person name="Kuo A."/>
            <person name="Nagy L.G."/>
            <person name="Floudas D."/>
            <person name="Copeland A."/>
            <person name="Barry K.W."/>
            <person name="Cichocki N."/>
            <person name="Veneault-Fourrey C."/>
            <person name="LaButti K."/>
            <person name="Lindquist E.A."/>
            <person name="Lipzen A."/>
            <person name="Lundell T."/>
            <person name="Morin E."/>
            <person name="Murat C."/>
            <person name="Riley R."/>
            <person name="Ohm R."/>
            <person name="Sun H."/>
            <person name="Tunlid A."/>
            <person name="Henrissat B."/>
            <person name="Grigoriev I.V."/>
            <person name="Hibbett D.S."/>
            <person name="Martin F."/>
        </authorList>
    </citation>
    <scope>NUCLEOTIDE SEQUENCE [LARGE SCALE GENOMIC DNA]</scope>
    <source>
        <strain evidence="3">Ve08.2h10</strain>
    </source>
</reference>
<evidence type="ECO:0000313" key="2">
    <source>
        <dbReference type="EMBL" id="KIK79291.1"/>
    </source>
</evidence>
<dbReference type="EMBL" id="KN826320">
    <property type="protein sequence ID" value="KIK79291.1"/>
    <property type="molecule type" value="Genomic_DNA"/>
</dbReference>
<feature type="compositionally biased region" description="Pro residues" evidence="1">
    <location>
        <begin position="163"/>
        <end position="177"/>
    </location>
</feature>
<keyword evidence="3" id="KW-1185">Reference proteome</keyword>
<dbReference type="Proteomes" id="UP000054538">
    <property type="component" value="Unassembled WGS sequence"/>
</dbReference>
<feature type="region of interest" description="Disordered" evidence="1">
    <location>
        <begin position="149"/>
        <end position="186"/>
    </location>
</feature>
<dbReference type="STRING" id="930991.A0A0D0D6J0"/>
<dbReference type="OrthoDB" id="3239894at2759"/>
<evidence type="ECO:0000256" key="1">
    <source>
        <dbReference type="SAM" id="MobiDB-lite"/>
    </source>
</evidence>
<gene>
    <name evidence="2" type="ORF">PAXRUDRAFT_71203</name>
</gene>
<feature type="non-terminal residue" evidence="2">
    <location>
        <position position="1"/>
    </location>
</feature>
<proteinExistence type="predicted"/>
<protein>
    <submittedName>
        <fullName evidence="2">Uncharacterized protein</fullName>
    </submittedName>
</protein>
<name>A0A0D0D6J0_9AGAM</name>
<sequence>IPGSCGKLPTDIGMPSGGSLTADQWLLLSTVYGPIIIPQLWSACLPQDTDNDILRQRVSVIEKIEAQKQQEVTCKAVNKKALADAKKQGKEAFDAERARIAQDNLAISETKKQEKLQQAAAKQAEKVRLAAAKKARNAEIKALKKRKATSQIVEDLPEGQVRLPPPPPGDIPGPPTEGAPTDEGSAEVIDDDKFSLHPDDPINFLKLSATLRILIKR</sequence>
<accession>A0A0D0D6J0</accession>
<dbReference type="AlphaFoldDB" id="A0A0D0D6J0"/>
<dbReference type="HOGENOM" id="CLU_1274939_0_0_1"/>
<feature type="non-terminal residue" evidence="2">
    <location>
        <position position="217"/>
    </location>
</feature>
<reference evidence="2 3" key="1">
    <citation type="submission" date="2014-04" db="EMBL/GenBank/DDBJ databases">
        <authorList>
            <consortium name="DOE Joint Genome Institute"/>
            <person name="Kuo A."/>
            <person name="Kohler A."/>
            <person name="Jargeat P."/>
            <person name="Nagy L.G."/>
            <person name="Floudas D."/>
            <person name="Copeland A."/>
            <person name="Barry K.W."/>
            <person name="Cichocki N."/>
            <person name="Veneault-Fourrey C."/>
            <person name="LaButti K."/>
            <person name="Lindquist E.A."/>
            <person name="Lipzen A."/>
            <person name="Lundell T."/>
            <person name="Morin E."/>
            <person name="Murat C."/>
            <person name="Sun H."/>
            <person name="Tunlid A."/>
            <person name="Henrissat B."/>
            <person name="Grigoriev I.V."/>
            <person name="Hibbett D.S."/>
            <person name="Martin F."/>
            <person name="Nordberg H.P."/>
            <person name="Cantor M.N."/>
            <person name="Hua S.X."/>
        </authorList>
    </citation>
    <scope>NUCLEOTIDE SEQUENCE [LARGE SCALE GENOMIC DNA]</scope>
    <source>
        <strain evidence="2 3">Ve08.2h10</strain>
    </source>
</reference>
<organism evidence="2 3">
    <name type="scientific">Paxillus rubicundulus Ve08.2h10</name>
    <dbReference type="NCBI Taxonomy" id="930991"/>
    <lineage>
        <taxon>Eukaryota</taxon>
        <taxon>Fungi</taxon>
        <taxon>Dikarya</taxon>
        <taxon>Basidiomycota</taxon>
        <taxon>Agaricomycotina</taxon>
        <taxon>Agaricomycetes</taxon>
        <taxon>Agaricomycetidae</taxon>
        <taxon>Boletales</taxon>
        <taxon>Paxilineae</taxon>
        <taxon>Paxillaceae</taxon>
        <taxon>Paxillus</taxon>
    </lineage>
</organism>